<name>A0A1W0XDU4_HYPEX</name>
<feature type="domain" description="BTB" evidence="2">
    <location>
        <begin position="68"/>
        <end position="137"/>
    </location>
</feature>
<proteinExistence type="predicted"/>
<organism evidence="3 4">
    <name type="scientific">Hypsibius exemplaris</name>
    <name type="common">Freshwater tardigrade</name>
    <dbReference type="NCBI Taxonomy" id="2072580"/>
    <lineage>
        <taxon>Eukaryota</taxon>
        <taxon>Metazoa</taxon>
        <taxon>Ecdysozoa</taxon>
        <taxon>Tardigrada</taxon>
        <taxon>Eutardigrada</taxon>
        <taxon>Parachela</taxon>
        <taxon>Hypsibioidea</taxon>
        <taxon>Hypsibiidae</taxon>
        <taxon>Hypsibius</taxon>
    </lineage>
</organism>
<gene>
    <name evidence="3" type="ORF">BV898_00516</name>
</gene>
<feature type="compositionally biased region" description="Basic and acidic residues" evidence="1">
    <location>
        <begin position="580"/>
        <end position="605"/>
    </location>
</feature>
<dbReference type="PROSITE" id="PS50097">
    <property type="entry name" value="BTB"/>
    <property type="match status" value="1"/>
</dbReference>
<feature type="region of interest" description="Disordered" evidence="1">
    <location>
        <begin position="419"/>
        <end position="453"/>
    </location>
</feature>
<feature type="compositionally biased region" description="Basic and acidic residues" evidence="1">
    <location>
        <begin position="664"/>
        <end position="673"/>
    </location>
</feature>
<comment type="caution">
    <text evidence="3">The sequence shown here is derived from an EMBL/GenBank/DDBJ whole genome shotgun (WGS) entry which is preliminary data.</text>
</comment>
<dbReference type="SMART" id="SM00225">
    <property type="entry name" value="BTB"/>
    <property type="match status" value="1"/>
</dbReference>
<sequence>MISDQSVTGAVMEEDDFDKYEIDDEFKRVFWQVGGHRDKTVNGTLSDDQDLRSWLKTLLEDEDLERHKDVVFLVGEKGDERSVRAHRLILTTRSKTFADILEKELDQHQSISISGVDPAVFETIVHYVYTGQIEAPRRVLQTVDLMHAAAKYDIAPLHAVIKQFLEKRLPKLRIKHFIMITQRVIDLRLTELDQSCFQLVEARTDQVVQDPMFLRVSSGFIARLLDLDNFSGITEAAVFARVLEWATLRSGGSILQPPSTHLLTEDNSYNGETGFHLTRPDVRNVLELFIRSFRLTSVPKDDLASLVKNSGVFTEHEQLVVSYYLLDQTKNLEDFSMKPRGTKIGSKRADHTRLTNSPQKSAPKVVTPKPAPESVRSRAIDTEIPHADRIAAHPAGMSLRGIPKGNPASTEPVSEVFRIFDGPSGSTSETVSLFRVDTPPPIKKPAVEPQQAEHVHNPDFSIQHITKSPPLVQHKTTETPPPPPPPVTPKLLDKFKQKFSSDKQSKQDDKSPKPKKDKKVKKTLSGRSVQSASMKGSSSSSSSSAASSRNNSPTRLSRRSINVDGDTKDDNELLTAIRKVKPDVAKRPKSMYEEDLVEYRPDSPKTDPGSGSVGKKGGIRSRITGFMTPTKKWSPEQVKAGKDSKLGNGKPAPPPRVKSTSDLSSKRNVEATI</sequence>
<dbReference type="PANTHER" id="PTHR45774:SF3">
    <property type="entry name" value="BTB (POZ) DOMAIN-CONTAINING 2B-RELATED"/>
    <property type="match status" value="1"/>
</dbReference>
<dbReference type="PANTHER" id="PTHR45774">
    <property type="entry name" value="BTB/POZ DOMAIN-CONTAINING"/>
    <property type="match status" value="1"/>
</dbReference>
<dbReference type="InterPro" id="IPR011705">
    <property type="entry name" value="BACK"/>
</dbReference>
<dbReference type="OrthoDB" id="624345at2759"/>
<feature type="compositionally biased region" description="Basic residues" evidence="1">
    <location>
        <begin position="515"/>
        <end position="524"/>
    </location>
</feature>
<feature type="compositionally biased region" description="Pro residues" evidence="1">
    <location>
        <begin position="479"/>
        <end position="488"/>
    </location>
</feature>
<dbReference type="SUPFAM" id="SSF54695">
    <property type="entry name" value="POZ domain"/>
    <property type="match status" value="1"/>
</dbReference>
<evidence type="ECO:0000256" key="1">
    <source>
        <dbReference type="SAM" id="MobiDB-lite"/>
    </source>
</evidence>
<evidence type="ECO:0000313" key="3">
    <source>
        <dbReference type="EMBL" id="OQV25578.1"/>
    </source>
</evidence>
<keyword evidence="4" id="KW-1185">Reference proteome</keyword>
<dbReference type="CDD" id="cd18186">
    <property type="entry name" value="BTB_POZ_ZBTB_KLHL-like"/>
    <property type="match status" value="1"/>
</dbReference>
<dbReference type="Pfam" id="PF07707">
    <property type="entry name" value="BACK"/>
    <property type="match status" value="1"/>
</dbReference>
<dbReference type="Proteomes" id="UP000192578">
    <property type="component" value="Unassembled WGS sequence"/>
</dbReference>
<evidence type="ECO:0000259" key="2">
    <source>
        <dbReference type="PROSITE" id="PS50097"/>
    </source>
</evidence>
<evidence type="ECO:0000313" key="4">
    <source>
        <dbReference type="Proteomes" id="UP000192578"/>
    </source>
</evidence>
<feature type="region of interest" description="Disordered" evidence="1">
    <location>
        <begin position="472"/>
        <end position="673"/>
    </location>
</feature>
<accession>A0A1W0XDU4</accession>
<feature type="region of interest" description="Disordered" evidence="1">
    <location>
        <begin position="337"/>
        <end position="376"/>
    </location>
</feature>
<reference evidence="4" key="1">
    <citation type="submission" date="2017-01" db="EMBL/GenBank/DDBJ databases">
        <title>Comparative genomics of anhydrobiosis in the tardigrade Hypsibius dujardini.</title>
        <authorList>
            <person name="Yoshida Y."/>
            <person name="Koutsovoulos G."/>
            <person name="Laetsch D."/>
            <person name="Stevens L."/>
            <person name="Kumar S."/>
            <person name="Horikawa D."/>
            <person name="Ishino K."/>
            <person name="Komine S."/>
            <person name="Tomita M."/>
            <person name="Blaxter M."/>
            <person name="Arakawa K."/>
        </authorList>
    </citation>
    <scope>NUCLEOTIDE SEQUENCE [LARGE SCALE GENOMIC DNA]</scope>
    <source>
        <strain evidence="4">Z151</strain>
    </source>
</reference>
<dbReference type="AlphaFoldDB" id="A0A1W0XDU4"/>
<dbReference type="InterPro" id="IPR011333">
    <property type="entry name" value="SKP1/BTB/POZ_sf"/>
</dbReference>
<feature type="compositionally biased region" description="Basic and acidic residues" evidence="1">
    <location>
        <begin position="491"/>
        <end position="514"/>
    </location>
</feature>
<dbReference type="Pfam" id="PF00651">
    <property type="entry name" value="BTB"/>
    <property type="match status" value="1"/>
</dbReference>
<dbReference type="Gene3D" id="3.30.710.10">
    <property type="entry name" value="Potassium Channel Kv1.1, Chain A"/>
    <property type="match status" value="1"/>
</dbReference>
<dbReference type="InterPro" id="IPR000210">
    <property type="entry name" value="BTB/POZ_dom"/>
</dbReference>
<protein>
    <recommendedName>
        <fullName evidence="2">BTB domain-containing protein</fullName>
    </recommendedName>
</protein>
<feature type="compositionally biased region" description="Low complexity" evidence="1">
    <location>
        <begin position="528"/>
        <end position="548"/>
    </location>
</feature>
<dbReference type="EMBL" id="MTYJ01000002">
    <property type="protein sequence ID" value="OQV25578.1"/>
    <property type="molecule type" value="Genomic_DNA"/>
</dbReference>